<feature type="region of interest" description="Disordered" evidence="1">
    <location>
        <begin position="25"/>
        <end position="48"/>
    </location>
</feature>
<dbReference type="AlphaFoldDB" id="A0A314ZTC4"/>
<protein>
    <submittedName>
        <fullName evidence="2">Uncharacterized protein</fullName>
    </submittedName>
</protein>
<reference evidence="2 3" key="1">
    <citation type="submission" date="2018-02" db="EMBL/GenBank/DDBJ databases">
        <title>Draft genome of wild Prunus yedoensis var. nudiflora.</title>
        <authorList>
            <person name="Baek S."/>
            <person name="Kim J.-H."/>
            <person name="Choi K."/>
            <person name="Kim G.-B."/>
            <person name="Cho A."/>
            <person name="Jang H."/>
            <person name="Shin C.-H."/>
            <person name="Yu H.-J."/>
            <person name="Mun J.-H."/>
        </authorList>
    </citation>
    <scope>NUCLEOTIDE SEQUENCE [LARGE SCALE GENOMIC DNA]</scope>
    <source>
        <strain evidence="3">cv. Jeju island</strain>
        <tissue evidence="2">Leaf</tissue>
    </source>
</reference>
<accession>A0A314ZTC4</accession>
<dbReference type="OrthoDB" id="1165271at2759"/>
<comment type="caution">
    <text evidence="2">The sequence shown here is derived from an EMBL/GenBank/DDBJ whole genome shotgun (WGS) entry which is preliminary data.</text>
</comment>
<name>A0A314ZTC4_PRUYE</name>
<dbReference type="EMBL" id="PJQY01000034">
    <property type="protein sequence ID" value="PQQ20528.1"/>
    <property type="molecule type" value="Genomic_DNA"/>
</dbReference>
<evidence type="ECO:0000313" key="3">
    <source>
        <dbReference type="Proteomes" id="UP000250321"/>
    </source>
</evidence>
<keyword evidence="3" id="KW-1185">Reference proteome</keyword>
<proteinExistence type="predicted"/>
<sequence length="76" mass="8626">MNPTTSLWIRTPSLMLLAEEIPQAFSAEEKEGGSESLIKQREEEMDTPELETNHVNDYLATTITEQMNSIKNSKNL</sequence>
<feature type="compositionally biased region" description="Basic and acidic residues" evidence="1">
    <location>
        <begin position="27"/>
        <end position="42"/>
    </location>
</feature>
<organism evidence="2 3">
    <name type="scientific">Prunus yedoensis var. nudiflora</name>
    <dbReference type="NCBI Taxonomy" id="2094558"/>
    <lineage>
        <taxon>Eukaryota</taxon>
        <taxon>Viridiplantae</taxon>
        <taxon>Streptophyta</taxon>
        <taxon>Embryophyta</taxon>
        <taxon>Tracheophyta</taxon>
        <taxon>Spermatophyta</taxon>
        <taxon>Magnoliopsida</taxon>
        <taxon>eudicotyledons</taxon>
        <taxon>Gunneridae</taxon>
        <taxon>Pentapetalae</taxon>
        <taxon>rosids</taxon>
        <taxon>fabids</taxon>
        <taxon>Rosales</taxon>
        <taxon>Rosaceae</taxon>
        <taxon>Amygdaloideae</taxon>
        <taxon>Amygdaleae</taxon>
        <taxon>Prunus</taxon>
    </lineage>
</organism>
<dbReference type="Proteomes" id="UP000250321">
    <property type="component" value="Unassembled WGS sequence"/>
</dbReference>
<evidence type="ECO:0000256" key="1">
    <source>
        <dbReference type="SAM" id="MobiDB-lite"/>
    </source>
</evidence>
<gene>
    <name evidence="2" type="ORF">Pyn_01168</name>
</gene>
<evidence type="ECO:0000313" key="2">
    <source>
        <dbReference type="EMBL" id="PQQ20528.1"/>
    </source>
</evidence>